<dbReference type="Proteomes" id="UP000694920">
    <property type="component" value="Unplaced"/>
</dbReference>
<protein>
    <recommendedName>
        <fullName evidence="2">DnaJ homolog subfamily C member 10</fullName>
    </recommendedName>
    <alternativeName>
        <fullName evidence="3">DnaJ homolog subfamily C member 16</fullName>
    </alternativeName>
    <alternativeName>
        <fullName evidence="6">Endoplasmic reticulum DNA J domain-containing protein 8</fullName>
    </alternativeName>
</protein>
<dbReference type="GeneID" id="107262832"/>
<keyword evidence="7" id="KW-0732">Signal</keyword>
<dbReference type="PROSITE" id="PS51352">
    <property type="entry name" value="THIOREDOXIN_2"/>
    <property type="match status" value="3"/>
</dbReference>
<evidence type="ECO:0000256" key="3">
    <source>
        <dbReference type="ARBA" id="ARBA00020921"/>
    </source>
</evidence>
<dbReference type="PROSITE" id="PS00636">
    <property type="entry name" value="DNAJ_1"/>
    <property type="match status" value="1"/>
</dbReference>
<dbReference type="FunFam" id="1.10.287.110:FF:000029">
    <property type="entry name" value="DnaJ homolog subfamily C member 10"/>
    <property type="match status" value="1"/>
</dbReference>
<evidence type="ECO:0000256" key="5">
    <source>
        <dbReference type="ARBA" id="ARBA00035002"/>
    </source>
</evidence>
<dbReference type="PANTHER" id="PTHR44340">
    <property type="entry name" value="DNAJ HOMOLOG SUBFAMILY C MEMBER 10"/>
    <property type="match status" value="1"/>
</dbReference>
<dbReference type="Pfam" id="PF00085">
    <property type="entry name" value="Thioredoxin"/>
    <property type="match status" value="4"/>
</dbReference>
<feature type="signal peptide" evidence="7">
    <location>
        <begin position="1"/>
        <end position="18"/>
    </location>
</feature>
<evidence type="ECO:0000256" key="7">
    <source>
        <dbReference type="SAM" id="SignalP"/>
    </source>
</evidence>
<dbReference type="GO" id="GO:0005788">
    <property type="term" value="C:endoplasmic reticulum lumen"/>
    <property type="evidence" value="ECO:0007669"/>
    <property type="project" value="TreeGrafter"/>
</dbReference>
<dbReference type="PANTHER" id="PTHR44340:SF1">
    <property type="entry name" value="DNAJ HOMOLOG SUBFAMILY C MEMBER 10"/>
    <property type="match status" value="1"/>
</dbReference>
<evidence type="ECO:0000259" key="9">
    <source>
        <dbReference type="PROSITE" id="PS51352"/>
    </source>
</evidence>
<dbReference type="SUPFAM" id="SSF46565">
    <property type="entry name" value="Chaperone J-domain"/>
    <property type="match status" value="1"/>
</dbReference>
<proteinExistence type="predicted"/>
<feature type="chain" id="PRO_5042586196" description="DnaJ homolog subfamily C member 10" evidence="7">
    <location>
        <begin position="19"/>
        <end position="785"/>
    </location>
</feature>
<keyword evidence="10" id="KW-1185">Reference proteome</keyword>
<organism evidence="10 11">
    <name type="scientific">Cephus cinctus</name>
    <name type="common">Wheat stem sawfly</name>
    <dbReference type="NCBI Taxonomy" id="211228"/>
    <lineage>
        <taxon>Eukaryota</taxon>
        <taxon>Metazoa</taxon>
        <taxon>Ecdysozoa</taxon>
        <taxon>Arthropoda</taxon>
        <taxon>Hexapoda</taxon>
        <taxon>Insecta</taxon>
        <taxon>Pterygota</taxon>
        <taxon>Neoptera</taxon>
        <taxon>Endopterygota</taxon>
        <taxon>Hymenoptera</taxon>
        <taxon>Cephoidea</taxon>
        <taxon>Cephidae</taxon>
        <taxon>Cephus</taxon>
    </lineage>
</organism>
<feature type="domain" description="Thioredoxin" evidence="9">
    <location>
        <begin position="520"/>
        <end position="662"/>
    </location>
</feature>
<feature type="domain" description="Thioredoxin" evidence="9">
    <location>
        <begin position="664"/>
        <end position="779"/>
    </location>
</feature>
<name>A0AAJ7BGL8_CEPCN</name>
<dbReference type="SUPFAM" id="SSF52833">
    <property type="entry name" value="Thioredoxin-like"/>
    <property type="match status" value="5"/>
</dbReference>
<dbReference type="GO" id="GO:0051787">
    <property type="term" value="F:misfolded protein binding"/>
    <property type="evidence" value="ECO:0007669"/>
    <property type="project" value="TreeGrafter"/>
</dbReference>
<dbReference type="AlphaFoldDB" id="A0AAJ7BGL8"/>
<comment type="function">
    <text evidence="5">Plays an important role in regulating the size of autophagosomes during the formation process.</text>
</comment>
<dbReference type="RefSeq" id="XP_015584906.1">
    <property type="nucleotide sequence ID" value="XM_015729420.2"/>
</dbReference>
<accession>A0AAJ7BGL8</accession>
<dbReference type="GO" id="GO:0036498">
    <property type="term" value="P:IRE1-mediated unfolded protein response"/>
    <property type="evidence" value="ECO:0007669"/>
    <property type="project" value="TreeGrafter"/>
</dbReference>
<gene>
    <name evidence="11" type="primary">LOC107262832</name>
</gene>
<evidence type="ECO:0000256" key="6">
    <source>
        <dbReference type="ARBA" id="ARBA00035043"/>
    </source>
</evidence>
<dbReference type="GO" id="GO:0016671">
    <property type="term" value="F:oxidoreductase activity, acting on a sulfur group of donors, disulfide as acceptor"/>
    <property type="evidence" value="ECO:0007669"/>
    <property type="project" value="TreeGrafter"/>
</dbReference>
<dbReference type="GO" id="GO:0015035">
    <property type="term" value="F:protein-disulfide reductase activity"/>
    <property type="evidence" value="ECO:0007669"/>
    <property type="project" value="TreeGrafter"/>
</dbReference>
<dbReference type="PRINTS" id="PR00421">
    <property type="entry name" value="THIOREDOXIN"/>
</dbReference>
<dbReference type="InterPro" id="IPR001623">
    <property type="entry name" value="DnaJ_domain"/>
</dbReference>
<sequence>MMYWRTLLLLLIIALSSAEDYYELLGIKRDANEREIRKAFKKLAVTHHPDKNKDDPKAHERFVKLTTVYEVLKDPDLKKKYDLYGEEGLDGTNKQRQYHSWNYYQNNFGIYDDDPEVITLNRNDYFDSVTNSEKMWLVNFYSPMCSHCHTLAPVWRKIAKDLEGVIRVGAVNCEDDWNICSQVGIRSYPTILHYPKNSQHGIRYTNEKTHSAIMRFVLDRLEANIREINNNVWNVLLRGTEKTNRPTLIFTCGTQRNCYTPDERLKIAAIFDKMINVRIFLCEEDHCEDTLSQDTAAVYLPVNSDNSWTPVFLDYEDDVNTLVQKVLEQLPEPQDVSSDEFQDIKKRLESESDVGWLICFYIGHATELDLQLKKLPSIVHDINLGKIHCGRYSDLCNDLNVNHYPMWGVLKPGGAFELSHGKNTINDIAKFAEHSIKAKNVWALSAEKIVSILKRNNGNEAWFVDWYAPWCPPCLKFLPELRKASLEFDPSVIHFGTVDCTVHSGICRQYNIRSYPTAMLINGSNTHQFTVEKTAPNIIQFINEARNPSVLSLTSKNFNQRLGKKKAKLLWVVDYFAPWCGPCQQFAPEWTSVAKSLRALSFVKIASVDCEAESALCGSQGIRSYPTIRLYPIGSEGLSTVALYSGARDALSVLRWIVQFFPVKVENLNPTTFESEVLNGDDVWLVDFFAPWCGHCQVLEPHFAVAAQLLEGKVRFARVNCDNYRQHCGRSGVRAYPTLMIYSPNQNRHHNIYEGQRIEGTTVDTIKDEVLLFLKSLSNRNRDEL</sequence>
<evidence type="ECO:0000259" key="8">
    <source>
        <dbReference type="PROSITE" id="PS50076"/>
    </source>
</evidence>
<dbReference type="InterPro" id="IPR036249">
    <property type="entry name" value="Thioredoxin-like_sf"/>
</dbReference>
<dbReference type="PRINTS" id="PR00625">
    <property type="entry name" value="JDOMAIN"/>
</dbReference>
<comment type="subcellular location">
    <subcellularLocation>
        <location evidence="1">Endoplasmic reticulum membrane</location>
        <topology evidence="1">Single-pass type IV membrane protein</topology>
    </subcellularLocation>
</comment>
<reference evidence="11" key="1">
    <citation type="submission" date="2025-08" db="UniProtKB">
        <authorList>
            <consortium name="RefSeq"/>
        </authorList>
    </citation>
    <scope>IDENTIFICATION</scope>
</reference>
<dbReference type="InterPro" id="IPR036869">
    <property type="entry name" value="J_dom_sf"/>
</dbReference>
<dbReference type="InterPro" id="IPR052460">
    <property type="entry name" value="ER_disulfide_reductase"/>
</dbReference>
<dbReference type="PROSITE" id="PS00194">
    <property type="entry name" value="THIOREDOXIN_1"/>
    <property type="match status" value="2"/>
</dbReference>
<keyword evidence="4" id="KW-0072">Autophagy</keyword>
<dbReference type="Gene3D" id="1.10.287.110">
    <property type="entry name" value="DnaJ domain"/>
    <property type="match status" value="1"/>
</dbReference>
<dbReference type="PROSITE" id="PS50076">
    <property type="entry name" value="DNAJ_2"/>
    <property type="match status" value="1"/>
</dbReference>
<evidence type="ECO:0000313" key="11">
    <source>
        <dbReference type="RefSeq" id="XP_015584906.1"/>
    </source>
</evidence>
<evidence type="ECO:0000256" key="4">
    <source>
        <dbReference type="ARBA" id="ARBA00023006"/>
    </source>
</evidence>
<dbReference type="SMART" id="SM00271">
    <property type="entry name" value="DnaJ"/>
    <property type="match status" value="1"/>
</dbReference>
<evidence type="ECO:0000256" key="1">
    <source>
        <dbReference type="ARBA" id="ARBA00004163"/>
    </source>
</evidence>
<evidence type="ECO:0000313" key="10">
    <source>
        <dbReference type="Proteomes" id="UP000694920"/>
    </source>
</evidence>
<evidence type="ECO:0000256" key="2">
    <source>
        <dbReference type="ARBA" id="ARBA00020920"/>
    </source>
</evidence>
<dbReference type="Pfam" id="PF00226">
    <property type="entry name" value="DnaJ"/>
    <property type="match status" value="1"/>
</dbReference>
<dbReference type="InterPro" id="IPR013766">
    <property type="entry name" value="Thioredoxin_domain"/>
</dbReference>
<dbReference type="InterPro" id="IPR018253">
    <property type="entry name" value="DnaJ_domain_CS"/>
</dbReference>
<feature type="domain" description="Thioredoxin" evidence="9">
    <location>
        <begin position="72"/>
        <end position="223"/>
    </location>
</feature>
<dbReference type="GO" id="GO:0005789">
    <property type="term" value="C:endoplasmic reticulum membrane"/>
    <property type="evidence" value="ECO:0007669"/>
    <property type="project" value="UniProtKB-SubCell"/>
</dbReference>
<feature type="domain" description="J" evidence="8">
    <location>
        <begin position="20"/>
        <end position="85"/>
    </location>
</feature>
<dbReference type="Gene3D" id="3.40.30.10">
    <property type="entry name" value="Glutaredoxin"/>
    <property type="match status" value="5"/>
</dbReference>
<dbReference type="InterPro" id="IPR017937">
    <property type="entry name" value="Thioredoxin_CS"/>
</dbReference>
<dbReference type="CDD" id="cd06257">
    <property type="entry name" value="DnaJ"/>
    <property type="match status" value="1"/>
</dbReference>
<dbReference type="GO" id="GO:0006914">
    <property type="term" value="P:autophagy"/>
    <property type="evidence" value="ECO:0007669"/>
    <property type="project" value="UniProtKB-KW"/>
</dbReference>
<dbReference type="KEGG" id="ccin:107262832"/>